<keyword evidence="4" id="KW-1185">Reference proteome</keyword>
<evidence type="ECO:0000256" key="1">
    <source>
        <dbReference type="SAM" id="Phobius"/>
    </source>
</evidence>
<dbReference type="InterPro" id="IPR005182">
    <property type="entry name" value="YdbS-like_PH"/>
</dbReference>
<name>A0A7D3XPH0_9BACL</name>
<feature type="transmembrane region" description="Helical" evidence="1">
    <location>
        <begin position="47"/>
        <end position="66"/>
    </location>
</feature>
<feature type="transmembrane region" description="Helical" evidence="1">
    <location>
        <begin position="12"/>
        <end position="41"/>
    </location>
</feature>
<reference evidence="3 4" key="1">
    <citation type="submission" date="2020-01" db="EMBL/GenBank/DDBJ databases">
        <authorList>
            <person name="Gulvik C.A."/>
            <person name="Batra D.G."/>
        </authorList>
    </citation>
    <scope>NUCLEOTIDE SEQUENCE [LARGE SCALE GENOMIC DNA]</scope>
    <source>
        <strain evidence="3 4">W9323</strain>
    </source>
</reference>
<keyword evidence="1" id="KW-1133">Transmembrane helix</keyword>
<organism evidence="3 4">
    <name type="scientific">Kroppenstedtia pulmonis</name>
    <dbReference type="NCBI Taxonomy" id="1380685"/>
    <lineage>
        <taxon>Bacteria</taxon>
        <taxon>Bacillati</taxon>
        <taxon>Bacillota</taxon>
        <taxon>Bacilli</taxon>
        <taxon>Bacillales</taxon>
        <taxon>Thermoactinomycetaceae</taxon>
        <taxon>Kroppenstedtia</taxon>
    </lineage>
</organism>
<dbReference type="PANTHER" id="PTHR34473">
    <property type="entry name" value="UPF0699 TRANSMEMBRANE PROTEIN YDBS"/>
    <property type="match status" value="1"/>
</dbReference>
<dbReference type="Pfam" id="PF03703">
    <property type="entry name" value="bPH_2"/>
    <property type="match status" value="1"/>
</dbReference>
<keyword evidence="1" id="KW-0812">Transmembrane</keyword>
<dbReference type="PANTHER" id="PTHR34473:SF2">
    <property type="entry name" value="UPF0699 TRANSMEMBRANE PROTEIN YDBT"/>
    <property type="match status" value="1"/>
</dbReference>
<evidence type="ECO:0000313" key="3">
    <source>
        <dbReference type="EMBL" id="QKG83947.1"/>
    </source>
</evidence>
<evidence type="ECO:0000313" key="4">
    <source>
        <dbReference type="Proteomes" id="UP000503088"/>
    </source>
</evidence>
<dbReference type="RefSeq" id="WP_173221167.1">
    <property type="nucleotide sequence ID" value="NZ_CP048104.1"/>
</dbReference>
<accession>A0A7D3XPH0</accession>
<feature type="domain" description="YdbS-like PH" evidence="2">
    <location>
        <begin position="71"/>
        <end position="148"/>
    </location>
</feature>
<dbReference type="Proteomes" id="UP000503088">
    <property type="component" value="Chromosome"/>
</dbReference>
<proteinExistence type="predicted"/>
<dbReference type="AlphaFoldDB" id="A0A7D3XPH0"/>
<dbReference type="KEGG" id="kpul:GXN76_05290"/>
<evidence type="ECO:0000259" key="2">
    <source>
        <dbReference type="Pfam" id="PF03703"/>
    </source>
</evidence>
<keyword evidence="1" id="KW-0472">Membrane</keyword>
<protein>
    <submittedName>
        <fullName evidence="3">PH domain-containing protein</fullName>
    </submittedName>
</protein>
<sequence length="159" mass="18384">MQQSPQHPLDPLAVRVWTISQIFISLLLFLLVIGLYIVVGWLDWPSWLTPLSLIVAVLYIPFVFLVPKLRWKYFRYEVSAKEIYIQSGFLLISKTLIPMVRVQHVNTRQGPLLRRYGLSELEIHTAGGGSFLIPVLNVEEADELRNRIGSWVRRVAEDE</sequence>
<dbReference type="EMBL" id="CP048104">
    <property type="protein sequence ID" value="QKG83947.1"/>
    <property type="molecule type" value="Genomic_DNA"/>
</dbReference>
<gene>
    <name evidence="3" type="ORF">GXN76_05290</name>
</gene>